<dbReference type="EMBL" id="CP031226">
    <property type="protein sequence ID" value="AXH60322.1"/>
    <property type="molecule type" value="Genomic_DNA"/>
</dbReference>
<sequence length="505" mass="58163">MKKNLSRYSFYLFLVGAFARLIWRALKICSVIYFRSLFETKFNFTLCNAVLFHSSKTIFDPSTGNVRQEYLPYMTEALQVGLLLSDSNPEPFEFTSTYAKRLTSVSATPEIMHGKIVDVMTNLFLTRTEPDGLVIPYNEEMGSNEVCFALWVGFSIDEKFLQSTELMAKITTLGLEAKEIVDCQANPALAQKLVDSKAFKNCIWAKKESIGIDLYKSMTAKGLWPPMNRLTLDDHLLSEWASQLPAEEGRHRFDDTELRAIASAAIKHSTPVSAALLRYRHELELYGLPKNLMQDPPEQPDDQQESLVRPLHPKGWKKQMHHPSKPTLLKMIKSGNPALKAEALGICRRYPVTQDLVEKSDDSDLYILHVQQNWKRAWQKYQERHHDLLPFFIRNHPKIIRHYAKDDISISVLMAAMDSIEEEDFIPRKIKRASLSKLIQIALIKGCPYAIFRLSKIDENHLLEIAREYPDYELIFNHCQNKRPENLERYPGKLRDLQFGADLGL</sequence>
<dbReference type="AlphaFoldDB" id="A0AAD0VAH7"/>
<dbReference type="Proteomes" id="UP000006426">
    <property type="component" value="Plasmid pmppla107"/>
</dbReference>
<name>A0AAD0VAH7_PSEAV</name>
<geneLocation type="plasmid" evidence="2">
    <name>pmppla107</name>
</geneLocation>
<reference evidence="1 2" key="1">
    <citation type="journal article" date="2011" name="PLoS Pathog.">
        <title>Dynamic evolution of pathogenicity revealed by sequencing and comparative genomics of 19 Pseudomonas syringae isolates.</title>
        <authorList>
            <person name="Baltrus D.A."/>
            <person name="Nishimura M.T."/>
            <person name="Romanchuk A."/>
            <person name="Chang J.H."/>
            <person name="Mukhtar M.S."/>
            <person name="Cherkis K."/>
            <person name="Roach J."/>
            <person name="Grant S.R."/>
            <person name="Jones C.D."/>
            <person name="Dangl J.L."/>
        </authorList>
    </citation>
    <scope>NUCLEOTIDE SEQUENCE [LARGE SCALE GENOMIC DNA]</scope>
    <source>
        <strain evidence="1 2">M301315</strain>
    </source>
</reference>
<accession>A0AAD0VAH7</accession>
<evidence type="ECO:0000313" key="2">
    <source>
        <dbReference type="Proteomes" id="UP000006426"/>
    </source>
</evidence>
<gene>
    <name evidence="1" type="ORF">PLA107_034640</name>
</gene>
<protein>
    <submittedName>
        <fullName evidence="1">Uncharacterized protein</fullName>
    </submittedName>
</protein>
<evidence type="ECO:0000313" key="1">
    <source>
        <dbReference type="EMBL" id="AXH60322.1"/>
    </source>
</evidence>
<proteinExistence type="predicted"/>
<organism evidence="1 2">
    <name type="scientific">Pseudomonas amygdali pv. lachrymans str. M301315</name>
    <dbReference type="NCBI Taxonomy" id="629260"/>
    <lineage>
        <taxon>Bacteria</taxon>
        <taxon>Pseudomonadati</taxon>
        <taxon>Pseudomonadota</taxon>
        <taxon>Gammaproteobacteria</taxon>
        <taxon>Pseudomonadales</taxon>
        <taxon>Pseudomonadaceae</taxon>
        <taxon>Pseudomonas</taxon>
        <taxon>Pseudomonas amygdali</taxon>
    </lineage>
</organism>
<dbReference type="RefSeq" id="WP_054068265.1">
    <property type="nucleotide sequence ID" value="NZ_CP031226.1"/>
</dbReference>
<keyword evidence="1" id="KW-0614">Plasmid</keyword>